<evidence type="ECO:0000313" key="2">
    <source>
        <dbReference type="EMBL" id="KGJ54698.1"/>
    </source>
</evidence>
<dbReference type="GO" id="GO:0033194">
    <property type="term" value="P:response to hydroperoxide"/>
    <property type="evidence" value="ECO:0007669"/>
    <property type="project" value="TreeGrafter"/>
</dbReference>
<name>A0A099ICJ7_CLOIN</name>
<dbReference type="Pfam" id="PF03883">
    <property type="entry name" value="H2O2_YaaD"/>
    <property type="match status" value="1"/>
</dbReference>
<dbReference type="HAMAP" id="MF_00652">
    <property type="entry name" value="UPF0246"/>
    <property type="match status" value="1"/>
</dbReference>
<reference evidence="2 3" key="1">
    <citation type="submission" date="2014-08" db="EMBL/GenBank/DDBJ databases">
        <title>Clostridium innocuum, an unnegligible vancomycin-resistant pathogen causing extra-intestinal infections.</title>
        <authorList>
            <person name="Feng Y."/>
            <person name="Chiu C.-H."/>
        </authorList>
    </citation>
    <scope>NUCLEOTIDE SEQUENCE [LARGE SCALE GENOMIC DNA]</scope>
    <source>
        <strain evidence="2 3">AN88</strain>
    </source>
</reference>
<comment type="similarity">
    <text evidence="1">Belongs to the UPF0246 family.</text>
</comment>
<protein>
    <recommendedName>
        <fullName evidence="1">UPF0246 protein CIAN88_01745</fullName>
    </recommendedName>
</protein>
<gene>
    <name evidence="2" type="ORF">CIAN88_01745</name>
</gene>
<dbReference type="NCBIfam" id="NF002543">
    <property type="entry name" value="PRK02101.1-4"/>
    <property type="match status" value="1"/>
</dbReference>
<dbReference type="InterPro" id="IPR005583">
    <property type="entry name" value="YaaA"/>
</dbReference>
<accession>A0A099ICJ7</accession>
<organism evidence="2 3">
    <name type="scientific">Clostridium innocuum</name>
    <dbReference type="NCBI Taxonomy" id="1522"/>
    <lineage>
        <taxon>Bacteria</taxon>
        <taxon>Bacillati</taxon>
        <taxon>Bacillota</taxon>
        <taxon>Clostridia</taxon>
        <taxon>Eubacteriales</taxon>
        <taxon>Clostridiaceae</taxon>
        <taxon>Clostridium</taxon>
    </lineage>
</organism>
<dbReference type="RefSeq" id="WP_044903648.1">
    <property type="nucleotide sequence ID" value="NZ_JQIF01000009.1"/>
</dbReference>
<dbReference type="Proteomes" id="UP000030008">
    <property type="component" value="Unassembled WGS sequence"/>
</dbReference>
<dbReference type="EMBL" id="JQIF01000009">
    <property type="protein sequence ID" value="KGJ54698.1"/>
    <property type="molecule type" value="Genomic_DNA"/>
</dbReference>
<evidence type="ECO:0000313" key="3">
    <source>
        <dbReference type="Proteomes" id="UP000030008"/>
    </source>
</evidence>
<dbReference type="GO" id="GO:0005829">
    <property type="term" value="C:cytosol"/>
    <property type="evidence" value="ECO:0007669"/>
    <property type="project" value="TreeGrafter"/>
</dbReference>
<proteinExistence type="inferred from homology"/>
<comment type="caution">
    <text evidence="2">The sequence shown here is derived from an EMBL/GenBank/DDBJ whole genome shotgun (WGS) entry which is preliminary data.</text>
</comment>
<sequence length="248" mass="28666">MKIMLSPTKQMKPVNREPLQLPHFIKDSEVICERLKQLSADELRTLMKINEKIAVENVQRYQNMTFSLAGSPALYTYNGLQFKHMGVENFSQEDAAYAQDCIRILSGMYGVLRPMDAIQPYRLEMQTRLRIGECRDLYAYWGDRLAHFLLQEEGEKPCIINLASKEYAKAVYPYLCEESAYTVTFLIEKAGRLKTESTQVKMARGAMVNWIITQRISTAEELIAFHADGYAYHKELSKAQELVFVKRK</sequence>
<dbReference type="AlphaFoldDB" id="A0A099ICJ7"/>
<dbReference type="PANTHER" id="PTHR30283">
    <property type="entry name" value="PEROXIDE STRESS RESPONSE PROTEIN YAAA"/>
    <property type="match status" value="1"/>
</dbReference>
<evidence type="ECO:0000256" key="1">
    <source>
        <dbReference type="HAMAP-Rule" id="MF_00652"/>
    </source>
</evidence>
<dbReference type="PANTHER" id="PTHR30283:SF4">
    <property type="entry name" value="PEROXIDE STRESS RESISTANCE PROTEIN YAAA"/>
    <property type="match status" value="1"/>
</dbReference>